<dbReference type="GO" id="GO:0003723">
    <property type="term" value="F:RNA binding"/>
    <property type="evidence" value="ECO:0007669"/>
    <property type="project" value="InterPro"/>
</dbReference>
<protein>
    <recommendedName>
        <fullName evidence="1">Colicin E3-like ribonuclease domain-containing protein</fullName>
    </recommendedName>
</protein>
<evidence type="ECO:0000313" key="3">
    <source>
        <dbReference type="Proteomes" id="UP000325713"/>
    </source>
</evidence>
<keyword evidence="3" id="KW-1185">Reference proteome</keyword>
<dbReference type="Gene3D" id="3.10.380.10">
    <property type="entry name" value="Colicin E3-like ribonuclease domain"/>
    <property type="match status" value="1"/>
</dbReference>
<dbReference type="SUPFAM" id="SSF63840">
    <property type="entry name" value="Ribonuclease domain of colicin E3"/>
    <property type="match status" value="1"/>
</dbReference>
<dbReference type="AlphaFoldDB" id="A0A5J6Q2N1"/>
<gene>
    <name evidence="2" type="ORF">D0T92_05325</name>
</gene>
<dbReference type="Proteomes" id="UP000325713">
    <property type="component" value="Chromosome"/>
</dbReference>
<organism evidence="2 3">
    <name type="scientific">Neisseria zalophi</name>
    <dbReference type="NCBI Taxonomy" id="640030"/>
    <lineage>
        <taxon>Bacteria</taxon>
        <taxon>Pseudomonadati</taxon>
        <taxon>Pseudomonadota</taxon>
        <taxon>Betaproteobacteria</taxon>
        <taxon>Neisseriales</taxon>
        <taxon>Neisseriaceae</taxon>
        <taxon>Neisseria</taxon>
    </lineage>
</organism>
<accession>A0A5J6Q2N1</accession>
<dbReference type="OrthoDB" id="982153at2"/>
<dbReference type="InterPro" id="IPR009105">
    <property type="entry name" value="Colicin_E3_ribonuclease"/>
</dbReference>
<dbReference type="GO" id="GO:0016788">
    <property type="term" value="F:hydrolase activity, acting on ester bonds"/>
    <property type="evidence" value="ECO:0007669"/>
    <property type="project" value="InterPro"/>
</dbReference>
<evidence type="ECO:0000313" key="2">
    <source>
        <dbReference type="EMBL" id="QEY27160.1"/>
    </source>
</evidence>
<name>A0A5J6Q2N1_9NEIS</name>
<sequence length="121" mass="13932">MGNLIHSSDQRCGVTKFEYDTLCKITKADKEIFAFDPAHNNLSDNLKDKIADNRLKTYNGISYYYDDLDNLIHRELADGEKYNKKGKHLGAFDPITGNQIKGLLKLGEFNHEKIHKIYIKI</sequence>
<feature type="domain" description="Colicin E3-like ribonuclease" evidence="1">
    <location>
        <begin position="80"/>
        <end position="101"/>
    </location>
</feature>
<dbReference type="KEGG" id="nzl:D0T92_05325"/>
<dbReference type="GO" id="GO:0043022">
    <property type="term" value="F:ribosome binding"/>
    <property type="evidence" value="ECO:0007669"/>
    <property type="project" value="InterPro"/>
</dbReference>
<dbReference type="Pfam" id="PF09000">
    <property type="entry name" value="Cytotoxic"/>
    <property type="match status" value="1"/>
</dbReference>
<dbReference type="EMBL" id="CP031700">
    <property type="protein sequence ID" value="QEY27160.1"/>
    <property type="molecule type" value="Genomic_DNA"/>
</dbReference>
<evidence type="ECO:0000259" key="1">
    <source>
        <dbReference type="Pfam" id="PF09000"/>
    </source>
</evidence>
<dbReference type="InterPro" id="IPR036725">
    <property type="entry name" value="ColE3_ribonuclease_sf"/>
</dbReference>
<proteinExistence type="predicted"/>
<reference evidence="2 3" key="1">
    <citation type="submission" date="2018-08" db="EMBL/GenBank/DDBJ databases">
        <title>Neisseria zalophi ATCC BAA-2455 complete genome.</title>
        <authorList>
            <person name="Veseli I.A."/>
            <person name="Buttler R."/>
            <person name="Mascarenhas dos Santos A.C."/>
            <person name="Pombert J.-F."/>
        </authorList>
    </citation>
    <scope>NUCLEOTIDE SEQUENCE [LARGE SCALE GENOMIC DNA]</scope>
    <source>
        <strain evidence="2 3">ATCC BAA-2455</strain>
    </source>
</reference>